<dbReference type="EMBL" id="VIGW01000001">
    <property type="protein sequence ID" value="TWS21502.1"/>
    <property type="molecule type" value="Genomic_DNA"/>
</dbReference>
<organism evidence="5 6">
    <name type="scientific">Tsukamurella asaccharolytica</name>
    <dbReference type="NCBI Taxonomy" id="2592067"/>
    <lineage>
        <taxon>Bacteria</taxon>
        <taxon>Bacillati</taxon>
        <taxon>Actinomycetota</taxon>
        <taxon>Actinomycetes</taxon>
        <taxon>Mycobacteriales</taxon>
        <taxon>Tsukamurellaceae</taxon>
        <taxon>Tsukamurella</taxon>
    </lineage>
</organism>
<dbReference type="GO" id="GO:0008080">
    <property type="term" value="F:N-acetyltransferase activity"/>
    <property type="evidence" value="ECO:0007669"/>
    <property type="project" value="UniProtKB-ARBA"/>
</dbReference>
<evidence type="ECO:0000256" key="1">
    <source>
        <dbReference type="ARBA" id="ARBA00008694"/>
    </source>
</evidence>
<dbReference type="Pfam" id="PF00583">
    <property type="entry name" value="Acetyltransf_1"/>
    <property type="match status" value="1"/>
</dbReference>
<dbReference type="OrthoDB" id="9805924at2"/>
<dbReference type="SUPFAM" id="SSF55729">
    <property type="entry name" value="Acyl-CoA N-acyltransferases (Nat)"/>
    <property type="match status" value="1"/>
</dbReference>
<evidence type="ECO:0000256" key="3">
    <source>
        <dbReference type="ARBA" id="ARBA00023315"/>
    </source>
</evidence>
<evidence type="ECO:0000313" key="6">
    <source>
        <dbReference type="Proteomes" id="UP000317291"/>
    </source>
</evidence>
<accession>A0A5C5RFQ7</accession>
<reference evidence="5 6" key="1">
    <citation type="submission" date="2019-06" db="EMBL/GenBank/DDBJ databases">
        <title>Tsukamurella conjunctivitidis sp. nov., Tsukamurella assacharolytica sp. nov. and Tsukamurella sputae sp. nov. isolated from patients with conjunctivitis, bacteraemia (lymphoma) and respiratory infection (sputum) in Hong Kong.</title>
        <authorList>
            <person name="Teng J.L.L."/>
            <person name="Lee H.H."/>
            <person name="Fong J.Y.H."/>
            <person name="Fok K.M.N."/>
            <person name="Lau S.K.P."/>
            <person name="Woo P.C.Y."/>
        </authorList>
    </citation>
    <scope>NUCLEOTIDE SEQUENCE [LARGE SCALE GENOMIC DNA]</scope>
    <source>
        <strain evidence="5 6">HKU71</strain>
    </source>
</reference>
<keyword evidence="6" id="KW-1185">Reference proteome</keyword>
<evidence type="ECO:0000313" key="5">
    <source>
        <dbReference type="EMBL" id="TWS21502.1"/>
    </source>
</evidence>
<dbReference type="InterPro" id="IPR016181">
    <property type="entry name" value="Acyl_CoA_acyltransferase"/>
</dbReference>
<name>A0A5C5RFQ7_9ACTN</name>
<comment type="caution">
    <text evidence="5">The sequence shown here is derived from an EMBL/GenBank/DDBJ whole genome shotgun (WGS) entry which is preliminary data.</text>
</comment>
<evidence type="ECO:0000256" key="2">
    <source>
        <dbReference type="ARBA" id="ARBA00022679"/>
    </source>
</evidence>
<dbReference type="InterPro" id="IPR051016">
    <property type="entry name" value="Diverse_Substrate_AcTransf"/>
</dbReference>
<dbReference type="InterPro" id="IPR000182">
    <property type="entry name" value="GNAT_dom"/>
</dbReference>
<proteinExistence type="inferred from homology"/>
<dbReference type="Gene3D" id="3.40.630.30">
    <property type="match status" value="1"/>
</dbReference>
<keyword evidence="2 5" id="KW-0808">Transferase</keyword>
<dbReference type="PANTHER" id="PTHR10545:SF29">
    <property type="entry name" value="GH14572P-RELATED"/>
    <property type="match status" value="1"/>
</dbReference>
<dbReference type="RefSeq" id="WP_146559282.1">
    <property type="nucleotide sequence ID" value="NZ_VIGW01000001.1"/>
</dbReference>
<gene>
    <name evidence="5" type="ORF">FK529_02630</name>
</gene>
<dbReference type="AlphaFoldDB" id="A0A5C5RFQ7"/>
<protein>
    <submittedName>
        <fullName evidence="5">GNAT family N-acetyltransferase</fullName>
    </submittedName>
</protein>
<dbReference type="FunFam" id="3.40.630.30:FF:000064">
    <property type="entry name" value="GNAT family acetyltransferase"/>
    <property type="match status" value="1"/>
</dbReference>
<dbReference type="PANTHER" id="PTHR10545">
    <property type="entry name" value="DIAMINE N-ACETYLTRANSFERASE"/>
    <property type="match status" value="1"/>
</dbReference>
<dbReference type="CDD" id="cd04301">
    <property type="entry name" value="NAT_SF"/>
    <property type="match status" value="1"/>
</dbReference>
<evidence type="ECO:0000259" key="4">
    <source>
        <dbReference type="PROSITE" id="PS51186"/>
    </source>
</evidence>
<sequence length="170" mass="17932">MIRPAVPADVPEILAMIAELAAYEEEPDSAVATARQLHDALFGAAPAVFARIATEPGPDGADTVVGMAVYFRTFSTWTGTHGIWLEDLYVRPGARGGGHGKKLLAALAQECRDNGYARLEWTVLDWNAPAIGLYRSIGAVPMDEWTTQRLTGDALAALADGAEASGAHGA</sequence>
<comment type="similarity">
    <text evidence="1">Belongs to the acetyltransferase family.</text>
</comment>
<dbReference type="PROSITE" id="PS51186">
    <property type="entry name" value="GNAT"/>
    <property type="match status" value="1"/>
</dbReference>
<keyword evidence="3" id="KW-0012">Acyltransferase</keyword>
<dbReference type="Proteomes" id="UP000317291">
    <property type="component" value="Unassembled WGS sequence"/>
</dbReference>
<feature type="domain" description="N-acetyltransferase" evidence="4">
    <location>
        <begin position="1"/>
        <end position="160"/>
    </location>
</feature>